<evidence type="ECO:0000256" key="3">
    <source>
        <dbReference type="ARBA" id="ARBA00022676"/>
    </source>
</evidence>
<accession>A0A1F4VQ03</accession>
<dbReference type="STRING" id="1802627.A3A70_02490"/>
<organism evidence="10 11">
    <name type="scientific">candidate division WWE3 bacterium RIFCSPLOWO2_01_FULL_42_11</name>
    <dbReference type="NCBI Taxonomy" id="1802627"/>
    <lineage>
        <taxon>Bacteria</taxon>
        <taxon>Katanobacteria</taxon>
    </lineage>
</organism>
<dbReference type="GO" id="GO:0009103">
    <property type="term" value="P:lipopolysaccharide biosynthetic process"/>
    <property type="evidence" value="ECO:0007669"/>
    <property type="project" value="UniProtKB-ARBA"/>
</dbReference>
<dbReference type="InterPro" id="IPR038731">
    <property type="entry name" value="RgtA/B/C-like"/>
</dbReference>
<dbReference type="GO" id="GO:0016763">
    <property type="term" value="F:pentosyltransferase activity"/>
    <property type="evidence" value="ECO:0007669"/>
    <property type="project" value="TreeGrafter"/>
</dbReference>
<evidence type="ECO:0000256" key="4">
    <source>
        <dbReference type="ARBA" id="ARBA00022679"/>
    </source>
</evidence>
<keyword evidence="2" id="KW-1003">Cell membrane</keyword>
<feature type="transmembrane region" description="Helical" evidence="8">
    <location>
        <begin position="240"/>
        <end position="261"/>
    </location>
</feature>
<keyword evidence="3" id="KW-0328">Glycosyltransferase</keyword>
<dbReference type="AlphaFoldDB" id="A0A1F4VQ03"/>
<name>A0A1F4VQ03_UNCKA</name>
<feature type="transmembrane region" description="Helical" evidence="8">
    <location>
        <begin position="155"/>
        <end position="173"/>
    </location>
</feature>
<keyword evidence="4" id="KW-0808">Transferase</keyword>
<feature type="transmembrane region" description="Helical" evidence="8">
    <location>
        <begin position="355"/>
        <end position="378"/>
    </location>
</feature>
<gene>
    <name evidence="10" type="ORF">A3A70_02490</name>
</gene>
<evidence type="ECO:0000259" key="9">
    <source>
        <dbReference type="Pfam" id="PF13231"/>
    </source>
</evidence>
<proteinExistence type="predicted"/>
<evidence type="ECO:0000256" key="8">
    <source>
        <dbReference type="SAM" id="Phobius"/>
    </source>
</evidence>
<feature type="domain" description="Glycosyltransferase RgtA/B/C/D-like" evidence="9">
    <location>
        <begin position="101"/>
        <end position="219"/>
    </location>
</feature>
<dbReference type="Proteomes" id="UP000178964">
    <property type="component" value="Unassembled WGS sequence"/>
</dbReference>
<keyword evidence="6 8" id="KW-1133">Transmembrane helix</keyword>
<protein>
    <recommendedName>
        <fullName evidence="9">Glycosyltransferase RgtA/B/C/D-like domain-containing protein</fullName>
    </recommendedName>
</protein>
<dbReference type="PANTHER" id="PTHR33908:SF11">
    <property type="entry name" value="MEMBRANE PROTEIN"/>
    <property type="match status" value="1"/>
</dbReference>
<feature type="transmembrane region" description="Helical" evidence="8">
    <location>
        <begin position="390"/>
        <end position="413"/>
    </location>
</feature>
<dbReference type="EMBL" id="MEVK01000018">
    <property type="protein sequence ID" value="OGC59292.1"/>
    <property type="molecule type" value="Genomic_DNA"/>
</dbReference>
<evidence type="ECO:0000256" key="5">
    <source>
        <dbReference type="ARBA" id="ARBA00022692"/>
    </source>
</evidence>
<feature type="transmembrane region" description="Helical" evidence="8">
    <location>
        <begin position="331"/>
        <end position="349"/>
    </location>
</feature>
<dbReference type="InterPro" id="IPR050297">
    <property type="entry name" value="LipidA_mod_glycosyltrf_83"/>
</dbReference>
<feature type="transmembrane region" description="Helical" evidence="8">
    <location>
        <begin position="193"/>
        <end position="213"/>
    </location>
</feature>
<comment type="subcellular location">
    <subcellularLocation>
        <location evidence="1">Cell membrane</location>
        <topology evidence="1">Multi-pass membrane protein</topology>
    </subcellularLocation>
</comment>
<evidence type="ECO:0000313" key="11">
    <source>
        <dbReference type="Proteomes" id="UP000178964"/>
    </source>
</evidence>
<dbReference type="PANTHER" id="PTHR33908">
    <property type="entry name" value="MANNOSYLTRANSFERASE YKCB-RELATED"/>
    <property type="match status" value="1"/>
</dbReference>
<evidence type="ECO:0000256" key="1">
    <source>
        <dbReference type="ARBA" id="ARBA00004651"/>
    </source>
</evidence>
<feature type="transmembrane region" description="Helical" evidence="8">
    <location>
        <begin position="96"/>
        <end position="119"/>
    </location>
</feature>
<keyword evidence="5 8" id="KW-0812">Transmembrane</keyword>
<dbReference type="GO" id="GO:0005886">
    <property type="term" value="C:plasma membrane"/>
    <property type="evidence" value="ECO:0007669"/>
    <property type="project" value="UniProtKB-SubCell"/>
</dbReference>
<evidence type="ECO:0000256" key="7">
    <source>
        <dbReference type="ARBA" id="ARBA00023136"/>
    </source>
</evidence>
<feature type="transmembrane region" description="Helical" evidence="8">
    <location>
        <begin position="66"/>
        <end position="84"/>
    </location>
</feature>
<dbReference type="Pfam" id="PF13231">
    <property type="entry name" value="PMT_2"/>
    <property type="match status" value="1"/>
</dbReference>
<comment type="caution">
    <text evidence="10">The sequence shown here is derived from an EMBL/GenBank/DDBJ whole genome shotgun (WGS) entry which is preliminary data.</text>
</comment>
<evidence type="ECO:0000256" key="2">
    <source>
        <dbReference type="ARBA" id="ARBA00022475"/>
    </source>
</evidence>
<sequence length="553" mass="62947">MLSNLRALRKDRLLLSILLMSLILRFWGLSYGFPFHYPPDESVLVKESLVLPFRGFNPGHFDWPHLQYYLTFVVFSPIYLVQKFMGTAPQNLDGPLLAYFFAARAISVVTGTITILLTYLFAKRLFSREVGLLAALFLSLNSAHLAQSQLATLDITLTMWLMVFFLSLIPNLTKPALKTYAMSGFLLGLATSTKYNAGFAFIIILFIHAFNFASWKKPQTKSEVALFVKGLGGFFHNIKWVLVSAIMALVGFCIGTPFALIDFKTFVSSETPKGALWQFVHVGSNSYQGGIMEHYWGLLKTLIAEPLSWPLFILAILGGMRLFKSKSPAKYLVLPFSILYFLYVGQFQLTPIHYYLPLFPLLSILAALGLLIIIKSLNTFFKISSSKLKFASYLITLIIMAPLLITTIINRYVILQKDTRTQAYEWIGQNIPKDQGIVMGNDYEPDLTGSGYKLYSIYDFLLNEDLSRPIYPKFNDRNIHYGVLGDFDLAKRYDDSSWDPGKPNYPDYLLSEAKVVKRFDPKFRPGPTVMIFEIAYDYEVKRLHKNQDQANDK</sequence>
<keyword evidence="7 8" id="KW-0472">Membrane</keyword>
<evidence type="ECO:0000256" key="6">
    <source>
        <dbReference type="ARBA" id="ARBA00022989"/>
    </source>
</evidence>
<reference evidence="10 11" key="1">
    <citation type="journal article" date="2016" name="Nat. Commun.">
        <title>Thousands of microbial genomes shed light on interconnected biogeochemical processes in an aquifer system.</title>
        <authorList>
            <person name="Anantharaman K."/>
            <person name="Brown C.T."/>
            <person name="Hug L.A."/>
            <person name="Sharon I."/>
            <person name="Castelle C.J."/>
            <person name="Probst A.J."/>
            <person name="Thomas B.C."/>
            <person name="Singh A."/>
            <person name="Wilkins M.J."/>
            <person name="Karaoz U."/>
            <person name="Brodie E.L."/>
            <person name="Williams K.H."/>
            <person name="Hubbard S.S."/>
            <person name="Banfield J.F."/>
        </authorList>
    </citation>
    <scope>NUCLEOTIDE SEQUENCE [LARGE SCALE GENOMIC DNA]</scope>
</reference>
<evidence type="ECO:0000313" key="10">
    <source>
        <dbReference type="EMBL" id="OGC59292.1"/>
    </source>
</evidence>